<feature type="transmembrane region" description="Helical" evidence="1">
    <location>
        <begin position="38"/>
        <end position="56"/>
    </location>
</feature>
<sequence length="112" mass="12954">MNKTPLSSARWFIAGFAPTIIMLMLLLLFFPMTGFQRIVSIPMTLVANFFIIFLCLSLTRLMPRIPGIILWSLTVIMTLVLAVWWHPQDIYPSVGQQAWLWLNGQEIKPLYE</sequence>
<accession>A0A172ZDU4</accession>
<protein>
    <submittedName>
        <fullName evidence="2">Uncharacterized protein</fullName>
    </submittedName>
</protein>
<evidence type="ECO:0000313" key="2">
    <source>
        <dbReference type="EMBL" id="ANF95673.1"/>
    </source>
</evidence>
<keyword evidence="1" id="KW-1133">Transmembrane helix</keyword>
<reference evidence="2 3" key="2">
    <citation type="journal article" date="2016" name="Int. J. Syst. Evol. Microbiol.">
        <title>Paenibacillus bovis sp. nov., isolated from raw yak (Bos grunniens) milk.</title>
        <authorList>
            <person name="Gao C."/>
            <person name="Han J."/>
            <person name="Liu Z."/>
            <person name="Xu X."/>
            <person name="Hang F."/>
            <person name="Wu Z."/>
        </authorList>
    </citation>
    <scope>NUCLEOTIDE SEQUENCE [LARGE SCALE GENOMIC DNA]</scope>
    <source>
        <strain evidence="2 3">BD3526</strain>
    </source>
</reference>
<evidence type="ECO:0000256" key="1">
    <source>
        <dbReference type="SAM" id="Phobius"/>
    </source>
</evidence>
<dbReference type="AlphaFoldDB" id="A0A172ZDU4"/>
<proteinExistence type="predicted"/>
<dbReference type="STRING" id="1616788.AR543_06460"/>
<name>A0A172ZDU4_9BACL</name>
<feature type="transmembrane region" description="Helical" evidence="1">
    <location>
        <begin position="68"/>
        <end position="85"/>
    </location>
</feature>
<dbReference type="OrthoDB" id="2852938at2"/>
<keyword evidence="1" id="KW-0812">Transmembrane</keyword>
<feature type="transmembrane region" description="Helical" evidence="1">
    <location>
        <begin position="12"/>
        <end position="32"/>
    </location>
</feature>
<dbReference type="RefSeq" id="WP_060532820.1">
    <property type="nucleotide sequence ID" value="NZ_CP013023.1"/>
</dbReference>
<dbReference type="EMBL" id="CP013023">
    <property type="protein sequence ID" value="ANF95673.1"/>
    <property type="molecule type" value="Genomic_DNA"/>
</dbReference>
<keyword evidence="1" id="KW-0472">Membrane</keyword>
<dbReference type="KEGG" id="pbv:AR543_06460"/>
<dbReference type="Proteomes" id="UP000078148">
    <property type="component" value="Chromosome"/>
</dbReference>
<organism evidence="2 3">
    <name type="scientific">Paenibacillus bovis</name>
    <dbReference type="NCBI Taxonomy" id="1616788"/>
    <lineage>
        <taxon>Bacteria</taxon>
        <taxon>Bacillati</taxon>
        <taxon>Bacillota</taxon>
        <taxon>Bacilli</taxon>
        <taxon>Bacillales</taxon>
        <taxon>Paenibacillaceae</taxon>
        <taxon>Paenibacillus</taxon>
    </lineage>
</organism>
<reference evidence="3" key="1">
    <citation type="submission" date="2015-10" db="EMBL/GenBank/DDBJ databases">
        <title>Genome of Paenibacillus bovis sp. nov.</title>
        <authorList>
            <person name="Wu Z."/>
            <person name="Gao C."/>
            <person name="Liu Z."/>
            <person name="Zheng H."/>
        </authorList>
    </citation>
    <scope>NUCLEOTIDE SEQUENCE [LARGE SCALE GENOMIC DNA]</scope>
    <source>
        <strain evidence="3">BD3526</strain>
    </source>
</reference>
<keyword evidence="3" id="KW-1185">Reference proteome</keyword>
<evidence type="ECO:0000313" key="3">
    <source>
        <dbReference type="Proteomes" id="UP000078148"/>
    </source>
</evidence>
<gene>
    <name evidence="2" type="ORF">AR543_06460</name>
</gene>